<dbReference type="Proteomes" id="UP000184522">
    <property type="component" value="Unassembled WGS sequence"/>
</dbReference>
<accession>A0A1M5N5H5</accession>
<evidence type="ECO:0000313" key="4">
    <source>
        <dbReference type="Proteomes" id="UP000184522"/>
    </source>
</evidence>
<sequence length="186" mass="21861">MVGNDIVDIAKAKKDSNWQRPRFLDKLFTGKEQEFIKNSEDKTITVWQLWSMKEAAYKLYVQKHPSRFYAPKQFECVAHASIWKVNYKEFSCYLSIKKTTDYIVSEARLIPHKMTSELVVFKDENLKSQSQVLRDKLSERISKIESISTNSIEFQKSEFDIPIMKFDSKRMNVSLTHHGRFGAFAF</sequence>
<dbReference type="Pfam" id="PF01648">
    <property type="entry name" value="ACPS"/>
    <property type="match status" value="1"/>
</dbReference>
<dbReference type="InterPro" id="IPR008278">
    <property type="entry name" value="4-PPantetheinyl_Trfase_dom"/>
</dbReference>
<dbReference type="Gene3D" id="3.90.470.20">
    <property type="entry name" value="4'-phosphopantetheinyl transferase domain"/>
    <property type="match status" value="1"/>
</dbReference>
<evidence type="ECO:0000313" key="3">
    <source>
        <dbReference type="EMBL" id="SHG84419.1"/>
    </source>
</evidence>
<dbReference type="GO" id="GO:0008897">
    <property type="term" value="F:holo-[acyl-carrier-protein] synthase activity"/>
    <property type="evidence" value="ECO:0007669"/>
    <property type="project" value="InterPro"/>
</dbReference>
<name>A0A1M5N5H5_9FLAO</name>
<proteinExistence type="predicted"/>
<dbReference type="GO" id="GO:0000287">
    <property type="term" value="F:magnesium ion binding"/>
    <property type="evidence" value="ECO:0007669"/>
    <property type="project" value="InterPro"/>
</dbReference>
<keyword evidence="4" id="KW-1185">Reference proteome</keyword>
<protein>
    <submittedName>
        <fullName evidence="3">Phosphopantetheinyl transferase (Holo-ACP synthase)</fullName>
    </submittedName>
</protein>
<organism evidence="3 4">
    <name type="scientific">Winogradskyella jejuensis</name>
    <dbReference type="NCBI Taxonomy" id="1089305"/>
    <lineage>
        <taxon>Bacteria</taxon>
        <taxon>Pseudomonadati</taxon>
        <taxon>Bacteroidota</taxon>
        <taxon>Flavobacteriia</taxon>
        <taxon>Flavobacteriales</taxon>
        <taxon>Flavobacteriaceae</taxon>
        <taxon>Winogradskyella</taxon>
    </lineage>
</organism>
<dbReference type="OrthoDB" id="663853at2"/>
<gene>
    <name evidence="3" type="ORF">SAMN05444148_1081</name>
</gene>
<reference evidence="4" key="1">
    <citation type="submission" date="2016-11" db="EMBL/GenBank/DDBJ databases">
        <authorList>
            <person name="Varghese N."/>
            <person name="Submissions S."/>
        </authorList>
    </citation>
    <scope>NUCLEOTIDE SEQUENCE [LARGE SCALE GENOMIC DNA]</scope>
    <source>
        <strain evidence="4">DSM 25330</strain>
    </source>
</reference>
<dbReference type="RefSeq" id="WP_073083988.1">
    <property type="nucleotide sequence ID" value="NZ_FQWS01000001.1"/>
</dbReference>
<dbReference type="AlphaFoldDB" id="A0A1M5N5H5"/>
<dbReference type="STRING" id="1089305.SAMN05444148_1081"/>
<evidence type="ECO:0000259" key="2">
    <source>
        <dbReference type="Pfam" id="PF01648"/>
    </source>
</evidence>
<dbReference type="SUPFAM" id="SSF56214">
    <property type="entry name" value="4'-phosphopantetheinyl transferase"/>
    <property type="match status" value="1"/>
</dbReference>
<feature type="domain" description="4'-phosphopantetheinyl transferase" evidence="2">
    <location>
        <begin position="2"/>
        <end position="77"/>
    </location>
</feature>
<dbReference type="EMBL" id="FQWS01000001">
    <property type="protein sequence ID" value="SHG84419.1"/>
    <property type="molecule type" value="Genomic_DNA"/>
</dbReference>
<evidence type="ECO:0000256" key="1">
    <source>
        <dbReference type="ARBA" id="ARBA00022679"/>
    </source>
</evidence>
<keyword evidence="1 3" id="KW-0808">Transferase</keyword>
<dbReference type="InterPro" id="IPR037143">
    <property type="entry name" value="4-PPantetheinyl_Trfase_dom_sf"/>
</dbReference>